<gene>
    <name evidence="2" type="ORF">NCTC10616_01928</name>
</gene>
<evidence type="ECO:0000256" key="1">
    <source>
        <dbReference type="SAM" id="SignalP"/>
    </source>
</evidence>
<sequence length="114" mass="12409">MKNFLLAVALLSIGTAAAAGADNLSLTAKAKAAKARQMVTEACYKDIDDGAAKEGLDEDQRQKLASTPLIKKLCECQGRKLENRLLKGLVIGSDTDFMSLYQKDRKECADVFLR</sequence>
<dbReference type="RefSeq" id="WP_003710626.1">
    <property type="nucleotide sequence ID" value="NZ_LR590477.1"/>
</dbReference>
<organism evidence="2 3">
    <name type="scientific">Neisseria lactamica</name>
    <dbReference type="NCBI Taxonomy" id="486"/>
    <lineage>
        <taxon>Bacteria</taxon>
        <taxon>Pseudomonadati</taxon>
        <taxon>Pseudomonadota</taxon>
        <taxon>Betaproteobacteria</taxon>
        <taxon>Neisseriales</taxon>
        <taxon>Neisseriaceae</taxon>
        <taxon>Neisseria</taxon>
    </lineage>
</organism>
<reference evidence="2 3" key="1">
    <citation type="submission" date="2018-06" db="EMBL/GenBank/DDBJ databases">
        <authorList>
            <consortium name="Pathogen Informatics"/>
            <person name="Doyle S."/>
        </authorList>
    </citation>
    <scope>NUCLEOTIDE SEQUENCE [LARGE SCALE GENOMIC DNA]</scope>
    <source>
        <strain evidence="2 3">NCTC10616</strain>
    </source>
</reference>
<feature type="chain" id="PRO_5016829486" description="Secreted protein" evidence="1">
    <location>
        <begin position="22"/>
        <end position="114"/>
    </location>
</feature>
<proteinExistence type="predicted"/>
<protein>
    <recommendedName>
        <fullName evidence="4">Secreted protein</fullName>
    </recommendedName>
</protein>
<name>A0A378VQ29_NEILA</name>
<evidence type="ECO:0000313" key="3">
    <source>
        <dbReference type="Proteomes" id="UP000254193"/>
    </source>
</evidence>
<feature type="signal peptide" evidence="1">
    <location>
        <begin position="1"/>
        <end position="21"/>
    </location>
</feature>
<keyword evidence="3" id="KW-1185">Reference proteome</keyword>
<dbReference type="EMBL" id="UGRO01000002">
    <property type="protein sequence ID" value="SUA18200.1"/>
    <property type="molecule type" value="Genomic_DNA"/>
</dbReference>
<evidence type="ECO:0008006" key="4">
    <source>
        <dbReference type="Google" id="ProtNLM"/>
    </source>
</evidence>
<keyword evidence="1" id="KW-0732">Signal</keyword>
<dbReference type="Proteomes" id="UP000254193">
    <property type="component" value="Unassembled WGS sequence"/>
</dbReference>
<accession>A0A378VQ29</accession>
<dbReference type="AlphaFoldDB" id="A0A378VQ29"/>
<evidence type="ECO:0000313" key="2">
    <source>
        <dbReference type="EMBL" id="SUA18200.1"/>
    </source>
</evidence>